<dbReference type="AlphaFoldDB" id="G9QK02"/>
<keyword evidence="1" id="KW-0472">Membrane</keyword>
<feature type="transmembrane region" description="Helical" evidence="1">
    <location>
        <begin position="6"/>
        <end position="25"/>
    </location>
</feature>
<keyword evidence="1" id="KW-0812">Transmembrane</keyword>
<reference evidence="2 3" key="1">
    <citation type="submission" date="2011-09" db="EMBL/GenBank/DDBJ databases">
        <title>The Genome Sequence of Bacillus smithii 7_3_47FAA.</title>
        <authorList>
            <consortium name="The Broad Institute Genome Sequencing Platform"/>
            <person name="Earl A."/>
            <person name="Ward D."/>
            <person name="Feldgarden M."/>
            <person name="Gevers D."/>
            <person name="Daigneault M."/>
            <person name="Strauss J."/>
            <person name="Allen-Vercoe E."/>
            <person name="Young S.K."/>
            <person name="Zeng Q."/>
            <person name="Gargeya S."/>
            <person name="Fitzgerald M."/>
            <person name="Haas B."/>
            <person name="Abouelleil A."/>
            <person name="Alvarado L."/>
            <person name="Arachchi H.M."/>
            <person name="Berlin A."/>
            <person name="Brown A."/>
            <person name="Chapman S.B."/>
            <person name="Chen Z."/>
            <person name="Dunbar C."/>
            <person name="Freedman E."/>
            <person name="Gearin G."/>
            <person name="Goldberg J."/>
            <person name="Griggs A."/>
            <person name="Gujja S."/>
            <person name="Heiman D."/>
            <person name="Howarth C."/>
            <person name="Larson L."/>
            <person name="Lui A."/>
            <person name="MacDonald P.J.P."/>
            <person name="Montmayeur A."/>
            <person name="Murphy C."/>
            <person name="Neiman D."/>
            <person name="Pearson M."/>
            <person name="Priest M."/>
            <person name="Roberts A."/>
            <person name="Saif S."/>
            <person name="Shea T."/>
            <person name="Shenoy N."/>
            <person name="Sisk P."/>
            <person name="Stolte C."/>
            <person name="Sykes S."/>
            <person name="Wortman J."/>
            <person name="Nusbaum C."/>
            <person name="Birren B."/>
        </authorList>
    </citation>
    <scope>NUCLEOTIDE SEQUENCE [LARGE SCALE GENOMIC DNA]</scope>
    <source>
        <strain evidence="2 3">7_3_47FAA</strain>
    </source>
</reference>
<organism evidence="2 3">
    <name type="scientific">Bacillus smithii 7_3_47FAA</name>
    <dbReference type="NCBI Taxonomy" id="665952"/>
    <lineage>
        <taxon>Bacteria</taxon>
        <taxon>Bacillati</taxon>
        <taxon>Bacillota</taxon>
        <taxon>Bacilli</taxon>
        <taxon>Bacillales</taxon>
        <taxon>Bacillaceae</taxon>
        <taxon>Bacillus</taxon>
    </lineage>
</organism>
<evidence type="ECO:0000256" key="1">
    <source>
        <dbReference type="SAM" id="Phobius"/>
    </source>
</evidence>
<dbReference type="HOGENOM" id="CLU_3114746_0_0_9"/>
<proteinExistence type="predicted"/>
<evidence type="ECO:0000313" key="2">
    <source>
        <dbReference type="EMBL" id="EHL78532.1"/>
    </source>
</evidence>
<evidence type="ECO:0000313" key="3">
    <source>
        <dbReference type="Proteomes" id="UP000011747"/>
    </source>
</evidence>
<sequence length="50" mass="5936">MQGYFYADLILSGTTGDLIFFYWFFITHSQEDQNVYSKISQKKQPFCSLK</sequence>
<keyword evidence="1" id="KW-1133">Transmembrane helix</keyword>
<protein>
    <submittedName>
        <fullName evidence="2">Uncharacterized protein</fullName>
    </submittedName>
</protein>
<dbReference type="EMBL" id="ACWF01000066">
    <property type="protein sequence ID" value="EHL78532.1"/>
    <property type="molecule type" value="Genomic_DNA"/>
</dbReference>
<gene>
    <name evidence="2" type="ORF">HMPREF1015_01541</name>
</gene>
<name>G9QK02_9BACI</name>
<dbReference type="Proteomes" id="UP000011747">
    <property type="component" value="Unassembled WGS sequence"/>
</dbReference>
<keyword evidence="3" id="KW-1185">Reference proteome</keyword>
<comment type="caution">
    <text evidence="2">The sequence shown here is derived from an EMBL/GenBank/DDBJ whole genome shotgun (WGS) entry which is preliminary data.</text>
</comment>
<accession>G9QK02</accession>